<evidence type="ECO:0000256" key="11">
    <source>
        <dbReference type="ARBA" id="ARBA00023012"/>
    </source>
</evidence>
<feature type="transmembrane region" description="Helical" evidence="13">
    <location>
        <begin position="244"/>
        <end position="267"/>
    </location>
</feature>
<keyword evidence="9" id="KW-0067">ATP-binding</keyword>
<dbReference type="OrthoDB" id="9806130at2"/>
<comment type="subcellular location">
    <subcellularLocation>
        <location evidence="2">Membrane</location>
        <topology evidence="2">Multi-pass membrane protein</topology>
    </subcellularLocation>
</comment>
<proteinExistence type="predicted"/>
<dbReference type="SMART" id="SM00388">
    <property type="entry name" value="HisKA"/>
    <property type="match status" value="1"/>
</dbReference>
<dbReference type="InterPro" id="IPR036890">
    <property type="entry name" value="HATPase_C_sf"/>
</dbReference>
<feature type="transmembrane region" description="Helical" evidence="13">
    <location>
        <begin position="202"/>
        <end position="232"/>
    </location>
</feature>
<keyword evidence="8" id="KW-0418">Kinase</keyword>
<keyword evidence="5" id="KW-0808">Transferase</keyword>
<evidence type="ECO:0000256" key="7">
    <source>
        <dbReference type="ARBA" id="ARBA00022741"/>
    </source>
</evidence>
<evidence type="ECO:0000256" key="9">
    <source>
        <dbReference type="ARBA" id="ARBA00022840"/>
    </source>
</evidence>
<evidence type="ECO:0000256" key="10">
    <source>
        <dbReference type="ARBA" id="ARBA00022989"/>
    </source>
</evidence>
<dbReference type="InterPro" id="IPR029016">
    <property type="entry name" value="GAF-like_dom_sf"/>
</dbReference>
<feature type="domain" description="Histidine kinase" evidence="14">
    <location>
        <begin position="449"/>
        <end position="666"/>
    </location>
</feature>
<dbReference type="PROSITE" id="PS50109">
    <property type="entry name" value="HIS_KIN"/>
    <property type="match status" value="1"/>
</dbReference>
<dbReference type="AlphaFoldDB" id="A0A1U7NIV4"/>
<keyword evidence="7" id="KW-0547">Nucleotide-binding</keyword>
<dbReference type="GO" id="GO:0000155">
    <property type="term" value="F:phosphorelay sensor kinase activity"/>
    <property type="evidence" value="ECO:0007669"/>
    <property type="project" value="InterPro"/>
</dbReference>
<evidence type="ECO:0000256" key="1">
    <source>
        <dbReference type="ARBA" id="ARBA00000085"/>
    </source>
</evidence>
<evidence type="ECO:0000256" key="3">
    <source>
        <dbReference type="ARBA" id="ARBA00012438"/>
    </source>
</evidence>
<comment type="catalytic activity">
    <reaction evidence="1">
        <text>ATP + protein L-histidine = ADP + protein N-phospho-L-histidine.</text>
        <dbReference type="EC" id="2.7.13.3"/>
    </reaction>
</comment>
<gene>
    <name evidence="15" type="ORF">BO222_01100</name>
</gene>
<keyword evidence="12 13" id="KW-0472">Membrane</keyword>
<dbReference type="InterPro" id="IPR052023">
    <property type="entry name" value="Histidine_kinase_KdpD"/>
</dbReference>
<dbReference type="InterPro" id="IPR003594">
    <property type="entry name" value="HATPase_dom"/>
</dbReference>
<keyword evidence="4" id="KW-0597">Phosphoprotein</keyword>
<dbReference type="GeneID" id="82201842"/>
<evidence type="ECO:0000256" key="8">
    <source>
        <dbReference type="ARBA" id="ARBA00022777"/>
    </source>
</evidence>
<evidence type="ECO:0000256" key="6">
    <source>
        <dbReference type="ARBA" id="ARBA00022692"/>
    </source>
</evidence>
<comment type="caution">
    <text evidence="15">The sequence shown here is derived from an EMBL/GenBank/DDBJ whole genome shotgun (WGS) entry which is preliminary data.</text>
</comment>
<keyword evidence="6 13" id="KW-0812">Transmembrane</keyword>
<keyword evidence="16" id="KW-1185">Reference proteome</keyword>
<dbReference type="InterPro" id="IPR004358">
    <property type="entry name" value="Sig_transdc_His_kin-like_C"/>
</dbReference>
<dbReference type="Gene3D" id="3.30.565.10">
    <property type="entry name" value="Histidine kinase-like ATPase, C-terminal domain"/>
    <property type="match status" value="1"/>
</dbReference>
<dbReference type="SUPFAM" id="SSF55874">
    <property type="entry name" value="ATPase domain of HSP90 chaperone/DNA topoisomerase II/histidine kinase"/>
    <property type="match status" value="1"/>
</dbReference>
<dbReference type="SUPFAM" id="SSF47384">
    <property type="entry name" value="Homodimeric domain of signal transducing histidine kinase"/>
    <property type="match status" value="1"/>
</dbReference>
<accession>A0A1U7NIV4</accession>
<dbReference type="InterPro" id="IPR038318">
    <property type="entry name" value="KdpD_sf"/>
</dbReference>
<evidence type="ECO:0000313" key="15">
    <source>
        <dbReference type="EMBL" id="OLU42730.1"/>
    </source>
</evidence>
<dbReference type="InterPro" id="IPR025201">
    <property type="entry name" value="KdpD_TM"/>
</dbReference>
<dbReference type="EC" id="2.7.13.3" evidence="3"/>
<dbReference type="EMBL" id="MPJW01000040">
    <property type="protein sequence ID" value="OLU42730.1"/>
    <property type="molecule type" value="Genomic_DNA"/>
</dbReference>
<dbReference type="CDD" id="cd00082">
    <property type="entry name" value="HisKA"/>
    <property type="match status" value="1"/>
</dbReference>
<dbReference type="GO" id="GO:0005524">
    <property type="term" value="F:ATP binding"/>
    <property type="evidence" value="ECO:0007669"/>
    <property type="project" value="UniProtKB-KW"/>
</dbReference>
<evidence type="ECO:0000256" key="5">
    <source>
        <dbReference type="ARBA" id="ARBA00022679"/>
    </source>
</evidence>
<dbReference type="CDD" id="cd00075">
    <property type="entry name" value="HATPase"/>
    <property type="match status" value="1"/>
</dbReference>
<reference evidence="15 16" key="1">
    <citation type="submission" date="2016-11" db="EMBL/GenBank/DDBJ databases">
        <title>Description of two novel members of the family Erysipelotrichaceae: Ileibacterium lipovorans gen. nov., sp. nov. and Dubosiella newyorkensis, gen. nov., sp. nov.</title>
        <authorList>
            <person name="Cox L.M."/>
            <person name="Sohn J."/>
            <person name="Tyrrell K.L."/>
            <person name="Citron D.M."/>
            <person name="Lawson P.A."/>
            <person name="Patel N.B."/>
            <person name="Iizumi T."/>
            <person name="Perez-Perez G.I."/>
            <person name="Goldstein E.J."/>
            <person name="Blaser M.J."/>
        </authorList>
    </citation>
    <scope>NUCLEOTIDE SEQUENCE [LARGE SCALE GENOMIC DNA]</scope>
    <source>
        <strain evidence="15 16">NYU-BL-A3</strain>
    </source>
</reference>
<evidence type="ECO:0000256" key="13">
    <source>
        <dbReference type="SAM" id="Phobius"/>
    </source>
</evidence>
<dbReference type="Pfam" id="PF00512">
    <property type="entry name" value="HisKA"/>
    <property type="match status" value="1"/>
</dbReference>
<dbReference type="Proteomes" id="UP000186341">
    <property type="component" value="Unassembled WGS sequence"/>
</dbReference>
<dbReference type="GO" id="GO:0005886">
    <property type="term" value="C:plasma membrane"/>
    <property type="evidence" value="ECO:0007669"/>
    <property type="project" value="TreeGrafter"/>
</dbReference>
<dbReference type="InterPro" id="IPR036097">
    <property type="entry name" value="HisK_dim/P_sf"/>
</dbReference>
<evidence type="ECO:0000256" key="2">
    <source>
        <dbReference type="ARBA" id="ARBA00004141"/>
    </source>
</evidence>
<dbReference type="InterPro" id="IPR003661">
    <property type="entry name" value="HisK_dim/P_dom"/>
</dbReference>
<dbReference type="InterPro" id="IPR005467">
    <property type="entry name" value="His_kinase_dom"/>
</dbReference>
<evidence type="ECO:0000313" key="16">
    <source>
        <dbReference type="Proteomes" id="UP000186341"/>
    </source>
</evidence>
<dbReference type="Pfam" id="PF13493">
    <property type="entry name" value="DUF4118"/>
    <property type="match status" value="1"/>
</dbReference>
<sequence>MTPIETNTTHYLSSEDSQENSSKDHILACLSPVPANQRVIRSAAKCASLYKAPLTAIFIETSFYTKMSREERRILKENMRLAESYGSDVITLHGEDAAYLIEEYCKVNHVTHLILGRTYLKSQKYFRTHNLADKLRDRMPEVEFHVVSNPGYRDNRLLRFDRTLTYKGILQDIFICAMILTASAIIGTLFDEYGLDDANIVSLFILAVVLCCMASKRAIMCVICSLIAIFIFDYMFVAPRGALITYNTGYMVTFFTTFVTALIIGTLTQSLKASSASSAQSSFRTQKLFDTSRLLQKAADPEDVIAVTIRQIAEMTERNTAFLKYEDGKIVSRTIYNQYNSSKMMEESLNQETETALWAIENKKIAGASTLHYRDSRFLYIPCYTSTSLDGVVAVELKKDVLDSLESTVARAIVSEGSLALENMELARAVKSAEIKAQSEEIRADLLRAISHDLRTPLTVINGNIGNLKESNSSLSEEERDSVYDAIYENSVWLTNLVENLLTASHFENGTIQVHPEIEMISDIIEDVLLRPIHQSSNRNIEVDIEDDLLMARMDAQMIARVIHNLLTNAMENTDPDTRILVHCFQDQDEAVIEVCDEGKGIEDSMKPQIFDMFYIGNRKVIDSRKSMGLGLFLCSKIAKAHGGTLSLSDNVPHGCRFALRLPLVSLPENDEVSMDFEDPEPVVVNPESLLEPTRLKLSSMMDNQSGVDPLPVTTMDETYQSQFEKGF</sequence>
<dbReference type="PANTHER" id="PTHR45569:SF1">
    <property type="entry name" value="SENSOR PROTEIN KDPD"/>
    <property type="match status" value="1"/>
</dbReference>
<dbReference type="Pfam" id="PF02518">
    <property type="entry name" value="HATPase_c"/>
    <property type="match status" value="1"/>
</dbReference>
<feature type="transmembrane region" description="Helical" evidence="13">
    <location>
        <begin position="169"/>
        <end position="190"/>
    </location>
</feature>
<dbReference type="PANTHER" id="PTHR45569">
    <property type="entry name" value="SENSOR PROTEIN KDPD"/>
    <property type="match status" value="1"/>
</dbReference>
<dbReference type="SMART" id="SM00387">
    <property type="entry name" value="HATPase_c"/>
    <property type="match status" value="1"/>
</dbReference>
<keyword evidence="11" id="KW-0902">Two-component regulatory system</keyword>
<dbReference type="Gene3D" id="1.20.120.620">
    <property type="entry name" value="Backbone structure of the membrane domain of e. Coli histidine kinase receptor kdpd"/>
    <property type="match status" value="1"/>
</dbReference>
<protein>
    <recommendedName>
        <fullName evidence="3">histidine kinase</fullName>
        <ecNumber evidence="3">2.7.13.3</ecNumber>
    </recommendedName>
</protein>
<keyword evidence="10 13" id="KW-1133">Transmembrane helix</keyword>
<organism evidence="15 16">
    <name type="scientific">Ileibacterium valens</name>
    <dbReference type="NCBI Taxonomy" id="1862668"/>
    <lineage>
        <taxon>Bacteria</taxon>
        <taxon>Bacillati</taxon>
        <taxon>Bacillota</taxon>
        <taxon>Erysipelotrichia</taxon>
        <taxon>Erysipelotrichales</taxon>
        <taxon>Erysipelotrichaceae</taxon>
        <taxon>Ileibacterium</taxon>
    </lineage>
</organism>
<dbReference type="RefSeq" id="WP_075817616.1">
    <property type="nucleotide sequence ID" value="NZ_CAPNHH010000128.1"/>
</dbReference>
<evidence type="ECO:0000259" key="14">
    <source>
        <dbReference type="PROSITE" id="PS50109"/>
    </source>
</evidence>
<dbReference type="Gene3D" id="3.30.450.40">
    <property type="match status" value="1"/>
</dbReference>
<name>A0A1U7NIV4_9FIRM</name>
<evidence type="ECO:0000256" key="12">
    <source>
        <dbReference type="ARBA" id="ARBA00023136"/>
    </source>
</evidence>
<evidence type="ECO:0000256" key="4">
    <source>
        <dbReference type="ARBA" id="ARBA00022553"/>
    </source>
</evidence>
<dbReference type="Gene3D" id="1.10.287.130">
    <property type="match status" value="1"/>
</dbReference>
<dbReference type="PRINTS" id="PR00344">
    <property type="entry name" value="BCTRLSENSOR"/>
</dbReference>